<dbReference type="AlphaFoldDB" id="A0A0F9M0V9"/>
<evidence type="ECO:0000313" key="1">
    <source>
        <dbReference type="EMBL" id="KKN01060.1"/>
    </source>
</evidence>
<protein>
    <recommendedName>
        <fullName evidence="2">Helicase ATP-binding domain-containing protein</fullName>
    </recommendedName>
</protein>
<sequence length="564" mass="63405">MGADLAAIFGSVEDTSLPGVALSSELRRVLDIPLRDPIPLAERLVDPLTRRLRTPSGTMTLRPLQALALVEAHDFGGLLGLLPVGEGKTLLSFLLPLVLGKPRPLLIVPAALEEKTEIEFAELREHWQYVPMPITSYELISRRPELLDELAPDMIVCDEVHALKSPKSACTKRVYRYLRKRAKARKATTFCGLSGTIAARSFRDWWHLQQWALKPELQPLPYDFPTCLSWCEALDEKLGTRRPLGDLSRFCVDFTPNDVLLEPEPKHVRTAFGKRLRMIPSIVSSQGGEVKASIRVNVKLGSVPVIDQAVSKMRKTWATPGGEEFTEAADLWRHARELANGFYYRWQPMPPLEWLDARSEFMKLVRQVLHGSRTFDTMAQVRDAYASDPRVRHWQAIEPTFEPNPVPVWLTDDVLEYAQAWGQQRGGLVWVEHCAVGERLEDDFGLPYFRAQGRTRDGASIMHHTGPAAVSQAAVSRGFNLQRYDQNLVLNATPIGTRYEQLFGRTHRQGQDADVVTFDILVTVAEQLAGFEQARLDAAYEQQTTGQKQKLCLADVTQTGALRA</sequence>
<proteinExistence type="predicted"/>
<organism evidence="1">
    <name type="scientific">marine sediment metagenome</name>
    <dbReference type="NCBI Taxonomy" id="412755"/>
    <lineage>
        <taxon>unclassified sequences</taxon>
        <taxon>metagenomes</taxon>
        <taxon>ecological metagenomes</taxon>
    </lineage>
</organism>
<dbReference type="SUPFAM" id="SSF52540">
    <property type="entry name" value="P-loop containing nucleoside triphosphate hydrolases"/>
    <property type="match status" value="2"/>
</dbReference>
<evidence type="ECO:0008006" key="2">
    <source>
        <dbReference type="Google" id="ProtNLM"/>
    </source>
</evidence>
<dbReference type="EMBL" id="LAZR01005303">
    <property type="protein sequence ID" value="KKN01060.1"/>
    <property type="molecule type" value="Genomic_DNA"/>
</dbReference>
<dbReference type="InterPro" id="IPR027417">
    <property type="entry name" value="P-loop_NTPase"/>
</dbReference>
<name>A0A0F9M0V9_9ZZZZ</name>
<dbReference type="Gene3D" id="3.40.50.300">
    <property type="entry name" value="P-loop containing nucleotide triphosphate hydrolases"/>
    <property type="match status" value="1"/>
</dbReference>
<accession>A0A0F9M0V9</accession>
<reference evidence="1" key="1">
    <citation type="journal article" date="2015" name="Nature">
        <title>Complex archaea that bridge the gap between prokaryotes and eukaryotes.</title>
        <authorList>
            <person name="Spang A."/>
            <person name="Saw J.H."/>
            <person name="Jorgensen S.L."/>
            <person name="Zaremba-Niedzwiedzka K."/>
            <person name="Martijn J."/>
            <person name="Lind A.E."/>
            <person name="van Eijk R."/>
            <person name="Schleper C."/>
            <person name="Guy L."/>
            <person name="Ettema T.J."/>
        </authorList>
    </citation>
    <scope>NUCLEOTIDE SEQUENCE</scope>
</reference>
<comment type="caution">
    <text evidence="1">The sequence shown here is derived from an EMBL/GenBank/DDBJ whole genome shotgun (WGS) entry which is preliminary data.</text>
</comment>
<gene>
    <name evidence="1" type="ORF">LCGC14_1131520</name>
</gene>